<proteinExistence type="predicted"/>
<feature type="compositionally biased region" description="Basic and acidic residues" evidence="1">
    <location>
        <begin position="65"/>
        <end position="74"/>
    </location>
</feature>
<feature type="region of interest" description="Disordered" evidence="1">
    <location>
        <begin position="1"/>
        <end position="21"/>
    </location>
</feature>
<feature type="non-terminal residue" evidence="2">
    <location>
        <position position="228"/>
    </location>
</feature>
<dbReference type="AlphaFoldDB" id="A0A8J9UB05"/>
<dbReference type="Proteomes" id="UP000838878">
    <property type="component" value="Chromosome 11"/>
</dbReference>
<accession>A0A8J9UB05</accession>
<reference evidence="2" key="1">
    <citation type="submission" date="2021-12" db="EMBL/GenBank/DDBJ databases">
        <authorList>
            <person name="Martin H S."/>
        </authorList>
    </citation>
    <scope>NUCLEOTIDE SEQUENCE</scope>
</reference>
<dbReference type="EMBL" id="OV170231">
    <property type="protein sequence ID" value="CAH0717096.1"/>
    <property type="molecule type" value="Genomic_DNA"/>
</dbReference>
<keyword evidence="3" id="KW-1185">Reference proteome</keyword>
<evidence type="ECO:0000256" key="1">
    <source>
        <dbReference type="SAM" id="MobiDB-lite"/>
    </source>
</evidence>
<evidence type="ECO:0000313" key="3">
    <source>
        <dbReference type="Proteomes" id="UP000838878"/>
    </source>
</evidence>
<sequence>MSNTEEFVNTQPRIKTRKSTKSDMLPMTITLAPIDLKSNNLPLAWKKWLTKLKVYLRANNLENETDSRKEESQDSHPVVKQQYQGAQQGTNVQHQTHQVQGTHVIGVEKCTGTSVLQKVFSVENVKNSTILLISINCQDIVKSNADSFEGLGCLADFYCELTLKPNATPFIEACRRIPLQLQQPLKQELEAMEQSGVIQRVEEPTEWEISHLRTLLSKDTGMVLVRSP</sequence>
<organism evidence="2 3">
    <name type="scientific">Brenthis ino</name>
    <name type="common">lesser marbled fritillary</name>
    <dbReference type="NCBI Taxonomy" id="405034"/>
    <lineage>
        <taxon>Eukaryota</taxon>
        <taxon>Metazoa</taxon>
        <taxon>Ecdysozoa</taxon>
        <taxon>Arthropoda</taxon>
        <taxon>Hexapoda</taxon>
        <taxon>Insecta</taxon>
        <taxon>Pterygota</taxon>
        <taxon>Neoptera</taxon>
        <taxon>Endopterygota</taxon>
        <taxon>Lepidoptera</taxon>
        <taxon>Glossata</taxon>
        <taxon>Ditrysia</taxon>
        <taxon>Papilionoidea</taxon>
        <taxon>Nymphalidae</taxon>
        <taxon>Heliconiinae</taxon>
        <taxon>Argynnini</taxon>
        <taxon>Brenthis</taxon>
    </lineage>
</organism>
<feature type="region of interest" description="Disordered" evidence="1">
    <location>
        <begin position="63"/>
        <end position="89"/>
    </location>
</feature>
<evidence type="ECO:0000313" key="2">
    <source>
        <dbReference type="EMBL" id="CAH0717096.1"/>
    </source>
</evidence>
<feature type="compositionally biased region" description="Polar residues" evidence="1">
    <location>
        <begin position="1"/>
        <end position="13"/>
    </location>
</feature>
<protein>
    <submittedName>
        <fullName evidence="2">Uncharacterized protein</fullName>
    </submittedName>
</protein>
<gene>
    <name evidence="2" type="ORF">BINO364_LOCUS3738</name>
</gene>
<name>A0A8J9UB05_9NEOP</name>
<dbReference type="OrthoDB" id="8195376at2759"/>